<proteinExistence type="predicted"/>
<comment type="caution">
    <text evidence="2">The sequence shown here is derived from an EMBL/GenBank/DDBJ whole genome shotgun (WGS) entry which is preliminary data.</text>
</comment>
<keyword evidence="1" id="KW-0812">Transmembrane</keyword>
<evidence type="ECO:0000313" key="2">
    <source>
        <dbReference type="EMBL" id="CAJ1379505.1"/>
    </source>
</evidence>
<evidence type="ECO:0000313" key="3">
    <source>
        <dbReference type="Proteomes" id="UP001178507"/>
    </source>
</evidence>
<dbReference type="Proteomes" id="UP001178507">
    <property type="component" value="Unassembled WGS sequence"/>
</dbReference>
<sequence length="135" mass="15620">MNHTEHRSYYVVSTMWTDALSLPGMSLYRSLCMHGGRPVWVIAPFAFEMLARGESHVLFWLLSSFLCIVAVLVIKRCLTFELKGEPLEDVVLRRGDLRMKRPSLLPPEKRVQRCRYTASAQEIPWKKEDYATMSA</sequence>
<feature type="transmembrane region" description="Helical" evidence="1">
    <location>
        <begin position="57"/>
        <end position="74"/>
    </location>
</feature>
<keyword evidence="3" id="KW-1185">Reference proteome</keyword>
<keyword evidence="1" id="KW-1133">Transmembrane helix</keyword>
<organism evidence="2 3">
    <name type="scientific">Effrenium voratum</name>
    <dbReference type="NCBI Taxonomy" id="2562239"/>
    <lineage>
        <taxon>Eukaryota</taxon>
        <taxon>Sar</taxon>
        <taxon>Alveolata</taxon>
        <taxon>Dinophyceae</taxon>
        <taxon>Suessiales</taxon>
        <taxon>Symbiodiniaceae</taxon>
        <taxon>Effrenium</taxon>
    </lineage>
</organism>
<dbReference type="AlphaFoldDB" id="A0AA36I220"/>
<evidence type="ECO:0000256" key="1">
    <source>
        <dbReference type="SAM" id="Phobius"/>
    </source>
</evidence>
<accession>A0AA36I220</accession>
<keyword evidence="1" id="KW-0472">Membrane</keyword>
<reference evidence="2" key="1">
    <citation type="submission" date="2023-08" db="EMBL/GenBank/DDBJ databases">
        <authorList>
            <person name="Chen Y."/>
            <person name="Shah S."/>
            <person name="Dougan E. K."/>
            <person name="Thang M."/>
            <person name="Chan C."/>
        </authorList>
    </citation>
    <scope>NUCLEOTIDE SEQUENCE</scope>
</reference>
<name>A0AA36I220_9DINO</name>
<protein>
    <submittedName>
        <fullName evidence="2">Uncharacterized protein</fullName>
    </submittedName>
</protein>
<dbReference type="EMBL" id="CAUJNA010000636">
    <property type="protein sequence ID" value="CAJ1379505.1"/>
    <property type="molecule type" value="Genomic_DNA"/>
</dbReference>
<gene>
    <name evidence="2" type="ORF">EVOR1521_LOCUS7736</name>
</gene>